<dbReference type="Pfam" id="PF00440">
    <property type="entry name" value="TetR_N"/>
    <property type="match status" value="1"/>
</dbReference>
<evidence type="ECO:0000313" key="5">
    <source>
        <dbReference type="Proteomes" id="UP001379533"/>
    </source>
</evidence>
<feature type="domain" description="HTH tetR-type" evidence="3">
    <location>
        <begin position="23"/>
        <end position="83"/>
    </location>
</feature>
<dbReference type="InterPro" id="IPR036271">
    <property type="entry name" value="Tet_transcr_reg_TetR-rel_C_sf"/>
</dbReference>
<evidence type="ECO:0000256" key="1">
    <source>
        <dbReference type="ARBA" id="ARBA00023125"/>
    </source>
</evidence>
<keyword evidence="1 2" id="KW-0238">DNA-binding</keyword>
<gene>
    <name evidence="4" type="ORF">LZC95_41905</name>
</gene>
<dbReference type="PANTHER" id="PTHR30055:SF209">
    <property type="entry name" value="POSSIBLE TRANSCRIPTIONAL REGULATORY PROTEIN (PROBABLY TETR-FAMILY)"/>
    <property type="match status" value="1"/>
</dbReference>
<reference evidence="4 5" key="1">
    <citation type="submission" date="2021-12" db="EMBL/GenBank/DDBJ databases">
        <title>Discovery of the Pendulisporaceae a myxobacterial family with distinct sporulation behavior and unique specialized metabolism.</title>
        <authorList>
            <person name="Garcia R."/>
            <person name="Popoff A."/>
            <person name="Bader C.D."/>
            <person name="Loehr J."/>
            <person name="Walesch S."/>
            <person name="Walt C."/>
            <person name="Boldt J."/>
            <person name="Bunk B."/>
            <person name="Haeckl F.J.F.P.J."/>
            <person name="Gunesch A.P."/>
            <person name="Birkelbach J."/>
            <person name="Nuebel U."/>
            <person name="Pietschmann T."/>
            <person name="Bach T."/>
            <person name="Mueller R."/>
        </authorList>
    </citation>
    <scope>NUCLEOTIDE SEQUENCE [LARGE SCALE GENOMIC DNA]</scope>
    <source>
        <strain evidence="4 5">MSr12523</strain>
    </source>
</reference>
<dbReference type="Proteomes" id="UP001379533">
    <property type="component" value="Chromosome"/>
</dbReference>
<dbReference type="SUPFAM" id="SSF46689">
    <property type="entry name" value="Homeodomain-like"/>
    <property type="match status" value="1"/>
</dbReference>
<evidence type="ECO:0000256" key="2">
    <source>
        <dbReference type="PROSITE-ProRule" id="PRU00335"/>
    </source>
</evidence>
<name>A0ABZ2K817_9BACT</name>
<accession>A0ABZ2K817</accession>
<dbReference type="InterPro" id="IPR050109">
    <property type="entry name" value="HTH-type_TetR-like_transc_reg"/>
</dbReference>
<feature type="DNA-binding region" description="H-T-H motif" evidence="2">
    <location>
        <begin position="46"/>
        <end position="65"/>
    </location>
</feature>
<keyword evidence="5" id="KW-1185">Reference proteome</keyword>
<dbReference type="PROSITE" id="PS50977">
    <property type="entry name" value="HTH_TETR_2"/>
    <property type="match status" value="1"/>
</dbReference>
<organism evidence="4 5">
    <name type="scientific">Pendulispora brunnea</name>
    <dbReference type="NCBI Taxonomy" id="2905690"/>
    <lineage>
        <taxon>Bacteria</taxon>
        <taxon>Pseudomonadati</taxon>
        <taxon>Myxococcota</taxon>
        <taxon>Myxococcia</taxon>
        <taxon>Myxococcales</taxon>
        <taxon>Sorangiineae</taxon>
        <taxon>Pendulisporaceae</taxon>
        <taxon>Pendulispora</taxon>
    </lineage>
</organism>
<dbReference type="InterPro" id="IPR001647">
    <property type="entry name" value="HTH_TetR"/>
</dbReference>
<sequence>MTKRVSLPIQGRSEPIAERADAARNRVRILTATRKLLAKRPIESICMEDVARAAGVGKGTVFRRFVDRSTLCLALLDENERTLQENVLADFGLPKSATALERLSVFLDALFAFHADNAVLLAEAESFSRKDRFQAPVYAWRVRELVRRIQRAADAGAIQPGNVGITAELILSGLGAQLLLRQMELTGGRDALHTQVLGVWQRLLNCQ</sequence>
<proteinExistence type="predicted"/>
<protein>
    <submittedName>
        <fullName evidence="4">TetR/AcrR family transcriptional regulator</fullName>
    </submittedName>
</protein>
<dbReference type="PANTHER" id="PTHR30055">
    <property type="entry name" value="HTH-TYPE TRANSCRIPTIONAL REGULATOR RUTR"/>
    <property type="match status" value="1"/>
</dbReference>
<evidence type="ECO:0000313" key="4">
    <source>
        <dbReference type="EMBL" id="WXA92994.1"/>
    </source>
</evidence>
<dbReference type="RefSeq" id="WP_394843592.1">
    <property type="nucleotide sequence ID" value="NZ_CP089982.1"/>
</dbReference>
<dbReference type="EMBL" id="CP089982">
    <property type="protein sequence ID" value="WXA92994.1"/>
    <property type="molecule type" value="Genomic_DNA"/>
</dbReference>
<dbReference type="InterPro" id="IPR009057">
    <property type="entry name" value="Homeodomain-like_sf"/>
</dbReference>
<dbReference type="Gene3D" id="1.10.357.10">
    <property type="entry name" value="Tetracycline Repressor, domain 2"/>
    <property type="match status" value="1"/>
</dbReference>
<dbReference type="SUPFAM" id="SSF48498">
    <property type="entry name" value="Tetracyclin repressor-like, C-terminal domain"/>
    <property type="match status" value="1"/>
</dbReference>
<evidence type="ECO:0000259" key="3">
    <source>
        <dbReference type="PROSITE" id="PS50977"/>
    </source>
</evidence>